<dbReference type="InterPro" id="IPR001763">
    <property type="entry name" value="Rhodanese-like_dom"/>
</dbReference>
<dbReference type="Proteomes" id="UP000825729">
    <property type="component" value="Unassembled WGS sequence"/>
</dbReference>
<dbReference type="PROSITE" id="PS50206">
    <property type="entry name" value="RHODANESE_3"/>
    <property type="match status" value="1"/>
</dbReference>
<dbReference type="InterPro" id="IPR036873">
    <property type="entry name" value="Rhodanese-like_dom_sf"/>
</dbReference>
<keyword evidence="1" id="KW-1133">Transmembrane helix</keyword>
<dbReference type="GO" id="GO:0009507">
    <property type="term" value="C:chloroplast"/>
    <property type="evidence" value="ECO:0007669"/>
    <property type="project" value="TreeGrafter"/>
</dbReference>
<dbReference type="SMART" id="SM00450">
    <property type="entry name" value="RHOD"/>
    <property type="match status" value="1"/>
</dbReference>
<evidence type="ECO:0000313" key="4">
    <source>
        <dbReference type="Proteomes" id="UP000825729"/>
    </source>
</evidence>
<accession>A0AAV7EY51</accession>
<feature type="transmembrane region" description="Helical" evidence="1">
    <location>
        <begin position="210"/>
        <end position="230"/>
    </location>
</feature>
<sequence>MALRLDNVVVVVTGRLSSNLNSRRLVLDVIKPQFASFSTSTRAKPNLRIHAIAGGGLRELIEVGRVRGVAPKEVASLLGSEDFLILDVRPVWEREKALVSGSLHAPLFVEDTDMGPLTLLKKWVHFGYIGLWTGQRFTTINERFVAEVEKLVPDKEAKLLVACGEGLRSMIAVKRLYNAGYKNLAWLAGGFNRTGEADLPKVEGSTKLQYATIGGVSYYFLQLLLLLRAIDNDNKREMRSNTGK</sequence>
<keyword evidence="1" id="KW-0472">Membrane</keyword>
<dbReference type="Pfam" id="PF00581">
    <property type="entry name" value="Rhodanese"/>
    <property type="match status" value="1"/>
</dbReference>
<gene>
    <name evidence="3" type="ORF">H6P81_006313</name>
</gene>
<evidence type="ECO:0000256" key="1">
    <source>
        <dbReference type="SAM" id="Phobius"/>
    </source>
</evidence>
<dbReference type="PANTHER" id="PTHR45510">
    <property type="entry name" value="RHODANESE-LIKE DOMAIN-CONTAINING PROTEIN 10"/>
    <property type="match status" value="1"/>
</dbReference>
<evidence type="ECO:0000313" key="3">
    <source>
        <dbReference type="EMBL" id="KAG9453409.1"/>
    </source>
</evidence>
<comment type="caution">
    <text evidence="3">The sequence shown here is derived from an EMBL/GenBank/DDBJ whole genome shotgun (WGS) entry which is preliminary data.</text>
</comment>
<dbReference type="InterPro" id="IPR044614">
    <property type="entry name" value="STR10"/>
</dbReference>
<keyword evidence="1" id="KW-0812">Transmembrane</keyword>
<dbReference type="SUPFAM" id="SSF52821">
    <property type="entry name" value="Rhodanese/Cell cycle control phosphatase"/>
    <property type="match status" value="1"/>
</dbReference>
<feature type="domain" description="Rhodanese" evidence="2">
    <location>
        <begin position="79"/>
        <end position="203"/>
    </location>
</feature>
<keyword evidence="4" id="KW-1185">Reference proteome</keyword>
<dbReference type="FunFam" id="3.40.250.10:FF:000047">
    <property type="entry name" value="Rhodanese-like domain-containing protein 10"/>
    <property type="match status" value="1"/>
</dbReference>
<name>A0AAV7EY51_ARIFI</name>
<dbReference type="PANTHER" id="PTHR45510:SF1">
    <property type="entry name" value="RHODANESE-LIKE DOMAIN-CONTAINING PROTEIN 10"/>
    <property type="match status" value="1"/>
</dbReference>
<protein>
    <recommendedName>
        <fullName evidence="2">Rhodanese domain-containing protein</fullName>
    </recommendedName>
</protein>
<evidence type="ECO:0000259" key="2">
    <source>
        <dbReference type="PROSITE" id="PS50206"/>
    </source>
</evidence>
<dbReference type="Gene3D" id="3.40.250.10">
    <property type="entry name" value="Rhodanese-like domain"/>
    <property type="match status" value="1"/>
</dbReference>
<dbReference type="EMBL" id="JAINDJ010000003">
    <property type="protein sequence ID" value="KAG9453409.1"/>
    <property type="molecule type" value="Genomic_DNA"/>
</dbReference>
<proteinExistence type="predicted"/>
<reference evidence="3 4" key="1">
    <citation type="submission" date="2021-07" db="EMBL/GenBank/DDBJ databases">
        <title>The Aristolochia fimbriata genome: insights into angiosperm evolution, floral development and chemical biosynthesis.</title>
        <authorList>
            <person name="Jiao Y."/>
        </authorList>
    </citation>
    <scope>NUCLEOTIDE SEQUENCE [LARGE SCALE GENOMIC DNA]</scope>
    <source>
        <strain evidence="3">IBCAS-2021</strain>
        <tissue evidence="3">Leaf</tissue>
    </source>
</reference>
<dbReference type="CDD" id="cd00158">
    <property type="entry name" value="RHOD"/>
    <property type="match status" value="1"/>
</dbReference>
<dbReference type="AlphaFoldDB" id="A0AAV7EY51"/>
<organism evidence="3 4">
    <name type="scientific">Aristolochia fimbriata</name>
    <name type="common">White veined hardy Dutchman's pipe vine</name>
    <dbReference type="NCBI Taxonomy" id="158543"/>
    <lineage>
        <taxon>Eukaryota</taxon>
        <taxon>Viridiplantae</taxon>
        <taxon>Streptophyta</taxon>
        <taxon>Embryophyta</taxon>
        <taxon>Tracheophyta</taxon>
        <taxon>Spermatophyta</taxon>
        <taxon>Magnoliopsida</taxon>
        <taxon>Magnoliidae</taxon>
        <taxon>Piperales</taxon>
        <taxon>Aristolochiaceae</taxon>
        <taxon>Aristolochia</taxon>
    </lineage>
</organism>